<dbReference type="InParanoid" id="A0A3N0VLS9"/>
<evidence type="ECO:0000313" key="14">
    <source>
        <dbReference type="EMBL" id="ROH93709.1"/>
    </source>
</evidence>
<dbReference type="InterPro" id="IPR005474">
    <property type="entry name" value="Transketolase_N"/>
</dbReference>
<dbReference type="Pfam" id="PF22613">
    <property type="entry name" value="Transketolase_C_1"/>
    <property type="match status" value="1"/>
</dbReference>
<dbReference type="NCBIfam" id="TIGR00759">
    <property type="entry name" value="aceE"/>
    <property type="match status" value="1"/>
</dbReference>
<feature type="domain" description="Pyruvate dehydrogenase E1 component middle" evidence="12">
    <location>
        <begin position="477"/>
        <end position="703"/>
    </location>
</feature>
<comment type="caution">
    <text evidence="14">The sequence shown here is derived from an EMBL/GenBank/DDBJ whole genome shotgun (WGS) entry which is preliminary data.</text>
</comment>
<dbReference type="SUPFAM" id="SSF52922">
    <property type="entry name" value="TK C-terminal domain-like"/>
    <property type="match status" value="1"/>
</dbReference>
<dbReference type="EC" id="1.2.4.1" evidence="3 9"/>
<evidence type="ECO:0000256" key="10">
    <source>
        <dbReference type="PIRSR" id="PIRSR000156-1"/>
    </source>
</evidence>
<keyword evidence="6 9" id="KW-0786">Thiamine pyrophosphate</keyword>
<dbReference type="InterPro" id="IPR041621">
    <property type="entry name" value="PDH_E1_M"/>
</dbReference>
<keyword evidence="10" id="KW-0479">Metal-binding</keyword>
<dbReference type="Gene3D" id="3.40.50.920">
    <property type="match status" value="1"/>
</dbReference>
<gene>
    <name evidence="14" type="primary">aceE</name>
    <name evidence="14" type="ORF">ED208_04075</name>
</gene>
<evidence type="ECO:0000259" key="13">
    <source>
        <dbReference type="Pfam" id="PF22613"/>
    </source>
</evidence>
<sequence length="893" mass="99298">MAQDQAVTNTVGDSDPLETQEWLDALASVLQREGPQRAHFLLETLTEKARRSGAQIPFSANTAYVNTIPPHLEARSPGDHALEWKIRSIIRWNALAMVVNSNREHAGIGGHIATFQSAATLYDVGFNHFWKGADHPQGQDLIYVQGHCTPGLYARAYLEGRLDEEQLQRFRMEALSPGLSSYPHPWLMPHFWQFATVSMGLGPIQAIYQARLMKYLHNRGIANTEGRKVWCFCGDGEMDEPESLGALDIAAREKLDNLVFVVNCNLQRLDGPVRGNGKIIQELEGAFRGAGWNVIKLIWGGAWDALIAQDTSGKLLQAFNETVDGEYQNYKAKGGAYTREHFFKKYPELEKMVATWSDEQIAALNRGGHDPHKVYAAYAAASAHSGTPTVILAKTVKGYGMGEAGEGQNITHSQKKVGEEALKKFRDRFQLPLTDEQVANTPFYRPAPDSPEVKYLQERRKALGGPLPARKVVEEVLEIPALQAFDKLLQGSGEREISTTMAFVQLLQTLCRDPKVGKRVVPIVPDEARTFGMEGMFRSLGIYSVVGQKYNPEDAEQLAFYKEDIKGQILEEGITEAGSMSSWIAAGTSYANHGVALMPFYIFYSMFGFQRVADLAWAAGDMRTRGFLMGATAGRTTLNGEGLQHEDGHSHIYASVIPNCRTYDPAFAYELVVLIQHGMREMYVEHKDVYYYLSVYNENYAQPAMPVGAESGIVRGMYLLKPAEGVPNGPHVQLLGSGALLREVLAASELLKADWGVSSDVWSVPSFTELARDAQDCERWNLLHPEQAPRVPYVTECLRGMTGPAIASSDWIRAWPEQVRAYVPMPYHVLGADGFGRSDNRPALRDFFEIDRRWVTVKALKALAEQGAIPAERVSQAIKIYGIKPERVAPWKA</sequence>
<evidence type="ECO:0000256" key="9">
    <source>
        <dbReference type="PIRNR" id="PIRNR000156"/>
    </source>
</evidence>
<dbReference type="GO" id="GO:0004739">
    <property type="term" value="F:pyruvate dehydrogenase (acetyl-transferring) activity"/>
    <property type="evidence" value="ECO:0007669"/>
    <property type="project" value="UniProtKB-EC"/>
</dbReference>
<dbReference type="InterPro" id="IPR055152">
    <property type="entry name" value="Transketolase-like_C_2"/>
</dbReference>
<dbReference type="EMBL" id="RJVO01000001">
    <property type="protein sequence ID" value="ROH93709.1"/>
    <property type="molecule type" value="Genomic_DNA"/>
</dbReference>
<evidence type="ECO:0000259" key="12">
    <source>
        <dbReference type="Pfam" id="PF17831"/>
    </source>
</evidence>
<dbReference type="GO" id="GO:0046872">
    <property type="term" value="F:metal ion binding"/>
    <property type="evidence" value="ECO:0007669"/>
    <property type="project" value="UniProtKB-KW"/>
</dbReference>
<dbReference type="SUPFAM" id="SSF52518">
    <property type="entry name" value="Thiamin diphosphate-binding fold (THDP-binding)"/>
    <property type="match status" value="2"/>
</dbReference>
<dbReference type="PANTHER" id="PTHR43825">
    <property type="entry name" value="PYRUVATE DEHYDROGENASE E1 COMPONENT"/>
    <property type="match status" value="1"/>
</dbReference>
<evidence type="ECO:0000256" key="4">
    <source>
        <dbReference type="ARBA" id="ARBA00017172"/>
    </source>
</evidence>
<dbReference type="AlphaFoldDB" id="A0A3N0VLS9"/>
<dbReference type="CDD" id="cd02017">
    <property type="entry name" value="TPP_E1_EcPDC_like"/>
    <property type="match status" value="1"/>
</dbReference>
<organism evidence="14 15">
    <name type="scientific">Stagnimonas aquatica</name>
    <dbReference type="NCBI Taxonomy" id="2689987"/>
    <lineage>
        <taxon>Bacteria</taxon>
        <taxon>Pseudomonadati</taxon>
        <taxon>Pseudomonadota</taxon>
        <taxon>Gammaproteobacteria</taxon>
        <taxon>Nevskiales</taxon>
        <taxon>Nevskiaceae</taxon>
        <taxon>Stagnimonas</taxon>
    </lineage>
</organism>
<feature type="domain" description="Transketolase-like C-terminal" evidence="13">
    <location>
        <begin position="716"/>
        <end position="851"/>
    </location>
</feature>
<proteinExistence type="predicted"/>
<dbReference type="InterPro" id="IPR029061">
    <property type="entry name" value="THDP-binding"/>
</dbReference>
<comment type="cofactor">
    <cofactor evidence="10">
        <name>Mg(2+)</name>
        <dbReference type="ChEBI" id="CHEBI:18420"/>
    </cofactor>
</comment>
<dbReference type="PANTHER" id="PTHR43825:SF3">
    <property type="entry name" value="PYRUVATE DEHYDROGENASE E1 COMPONENT"/>
    <property type="match status" value="1"/>
</dbReference>
<comment type="function">
    <text evidence="2 9">Component of the pyruvate dehydrogenase (PDH) complex, that catalyzes the overall conversion of pyruvate to acetyl-CoA and CO(2).</text>
</comment>
<dbReference type="Gene3D" id="3.40.50.970">
    <property type="match status" value="2"/>
</dbReference>
<keyword evidence="7 9" id="KW-0670">Pyruvate</keyword>
<dbReference type="InterPro" id="IPR035807">
    <property type="entry name" value="PDC_E1_N"/>
</dbReference>
<keyword evidence="10" id="KW-0460">Magnesium</keyword>
<reference evidence="14 15" key="1">
    <citation type="submission" date="2018-10" db="EMBL/GenBank/DDBJ databases">
        <authorList>
            <person name="Chen W.-M."/>
        </authorList>
    </citation>
    <scope>NUCLEOTIDE SEQUENCE [LARGE SCALE GENOMIC DNA]</scope>
    <source>
        <strain evidence="14 15">THS-13</strain>
    </source>
</reference>
<accession>A0A3N0VLS9</accession>
<dbReference type="FunFam" id="3.40.50.970:FF:000011">
    <property type="entry name" value="Pyruvate dehydrogenase E1 component"/>
    <property type="match status" value="1"/>
</dbReference>
<dbReference type="FunCoup" id="A0A3N0VLS9">
    <property type="interactions" value="451"/>
</dbReference>
<evidence type="ECO:0000256" key="3">
    <source>
        <dbReference type="ARBA" id="ARBA00012281"/>
    </source>
</evidence>
<feature type="domain" description="Transketolase N-terminal" evidence="11">
    <location>
        <begin position="88"/>
        <end position="297"/>
    </location>
</feature>
<feature type="binding site" evidence="10">
    <location>
        <position position="267"/>
    </location>
    <ligand>
        <name>Mg(2+)</name>
        <dbReference type="ChEBI" id="CHEBI:18420"/>
    </ligand>
</feature>
<dbReference type="PIRSF" id="PIRSF000156">
    <property type="entry name" value="Pyruvate_dh_E1"/>
    <property type="match status" value="1"/>
</dbReference>
<evidence type="ECO:0000256" key="1">
    <source>
        <dbReference type="ARBA" id="ARBA00001964"/>
    </source>
</evidence>
<evidence type="ECO:0000256" key="5">
    <source>
        <dbReference type="ARBA" id="ARBA00023002"/>
    </source>
</evidence>
<protein>
    <recommendedName>
        <fullName evidence="4 9">Pyruvate dehydrogenase E1 component</fullName>
        <ecNumber evidence="3 9">1.2.4.1</ecNumber>
    </recommendedName>
</protein>
<name>A0A3N0VLS9_9GAMM</name>
<feature type="binding site" evidence="10">
    <location>
        <position position="265"/>
    </location>
    <ligand>
        <name>Mg(2+)</name>
        <dbReference type="ChEBI" id="CHEBI:18420"/>
    </ligand>
</feature>
<dbReference type="InterPro" id="IPR009014">
    <property type="entry name" value="Transketo_C/PFOR_II"/>
</dbReference>
<keyword evidence="15" id="KW-1185">Reference proteome</keyword>
<evidence type="ECO:0000256" key="2">
    <source>
        <dbReference type="ARBA" id="ARBA00003157"/>
    </source>
</evidence>
<evidence type="ECO:0000256" key="7">
    <source>
        <dbReference type="ARBA" id="ARBA00023317"/>
    </source>
</evidence>
<dbReference type="Proteomes" id="UP000282106">
    <property type="component" value="Unassembled WGS sequence"/>
</dbReference>
<evidence type="ECO:0000259" key="11">
    <source>
        <dbReference type="Pfam" id="PF00456"/>
    </source>
</evidence>
<evidence type="ECO:0000256" key="6">
    <source>
        <dbReference type="ARBA" id="ARBA00023052"/>
    </source>
</evidence>
<comment type="cofactor">
    <cofactor evidence="1 9">
        <name>thiamine diphosphate</name>
        <dbReference type="ChEBI" id="CHEBI:58937"/>
    </cofactor>
</comment>
<feature type="binding site" evidence="10">
    <location>
        <position position="235"/>
    </location>
    <ligand>
        <name>Mg(2+)</name>
        <dbReference type="ChEBI" id="CHEBI:18420"/>
    </ligand>
</feature>
<keyword evidence="5 9" id="KW-0560">Oxidoreductase</keyword>
<evidence type="ECO:0000256" key="8">
    <source>
        <dbReference type="ARBA" id="ARBA00051231"/>
    </source>
</evidence>
<evidence type="ECO:0000313" key="15">
    <source>
        <dbReference type="Proteomes" id="UP000282106"/>
    </source>
</evidence>
<dbReference type="Pfam" id="PF00456">
    <property type="entry name" value="Transketolase_N"/>
    <property type="match status" value="1"/>
</dbReference>
<dbReference type="InterPro" id="IPR004660">
    <property type="entry name" value="PDH_E1"/>
</dbReference>
<comment type="catalytic activity">
    <reaction evidence="8 9">
        <text>N(6)-[(R)-lipoyl]-L-lysyl-[protein] + pyruvate + H(+) = N(6)-[(R)-S(8)-acetyldihydrolipoyl]-L-lysyl-[protein] + CO2</text>
        <dbReference type="Rhea" id="RHEA:19189"/>
        <dbReference type="Rhea" id="RHEA-COMP:10474"/>
        <dbReference type="Rhea" id="RHEA-COMP:10478"/>
        <dbReference type="ChEBI" id="CHEBI:15361"/>
        <dbReference type="ChEBI" id="CHEBI:15378"/>
        <dbReference type="ChEBI" id="CHEBI:16526"/>
        <dbReference type="ChEBI" id="CHEBI:83099"/>
        <dbReference type="ChEBI" id="CHEBI:83111"/>
        <dbReference type="EC" id="1.2.4.1"/>
    </reaction>
</comment>
<dbReference type="Pfam" id="PF17831">
    <property type="entry name" value="PDH_E1_M"/>
    <property type="match status" value="1"/>
</dbReference>
<dbReference type="InterPro" id="IPR051157">
    <property type="entry name" value="PDH/Transketolase"/>
</dbReference>